<reference evidence="4" key="1">
    <citation type="submission" date="2020-12" db="EMBL/GenBank/DDBJ databases">
        <title>Bacterial taxonomy.</title>
        <authorList>
            <person name="Pan X."/>
        </authorList>
    </citation>
    <scope>NUCLEOTIDE SEQUENCE</scope>
    <source>
        <strain evidence="4">M0105</strain>
    </source>
</reference>
<dbReference type="GO" id="GO:0015833">
    <property type="term" value="P:peptide transport"/>
    <property type="evidence" value="ECO:0007669"/>
    <property type="project" value="TreeGrafter"/>
</dbReference>
<dbReference type="AlphaFoldDB" id="A0A8J7SC70"/>
<comment type="caution">
    <text evidence="4">The sequence shown here is derived from an EMBL/GenBank/DDBJ whole genome shotgun (WGS) entry which is preliminary data.</text>
</comment>
<dbReference type="Gene3D" id="3.10.105.10">
    <property type="entry name" value="Dipeptide-binding Protein, Domain 3"/>
    <property type="match status" value="1"/>
</dbReference>
<dbReference type="PANTHER" id="PTHR30290:SF62">
    <property type="entry name" value="OLIGOPEPTIDE ABC TRANSPORTER, PERIPLASMIC OLIGOPEPTIDE-BINDING PROTEIN"/>
    <property type="match status" value="1"/>
</dbReference>
<dbReference type="CDD" id="cd08500">
    <property type="entry name" value="PBP2_NikA_DppA_OppA_like_4"/>
    <property type="match status" value="1"/>
</dbReference>
<proteinExistence type="inferred from homology"/>
<dbReference type="Gene3D" id="3.40.190.10">
    <property type="entry name" value="Periplasmic binding protein-like II"/>
    <property type="match status" value="1"/>
</dbReference>
<comment type="subcellular location">
    <subcellularLocation>
        <location evidence="1">Periplasm</location>
    </subcellularLocation>
</comment>
<evidence type="ECO:0000256" key="1">
    <source>
        <dbReference type="ARBA" id="ARBA00004418"/>
    </source>
</evidence>
<name>A0A8J7SC70_9RHOB</name>
<dbReference type="EMBL" id="JAEHHL010000004">
    <property type="protein sequence ID" value="MBK0399302.1"/>
    <property type="molecule type" value="Genomic_DNA"/>
</dbReference>
<gene>
    <name evidence="4" type="ORF">H0I76_08875</name>
</gene>
<protein>
    <submittedName>
        <fullName evidence="4">ABC transporter substrate-binding protein</fullName>
    </submittedName>
</protein>
<organism evidence="4 5">
    <name type="scientific">Thermohalobaculum xanthum</name>
    <dbReference type="NCBI Taxonomy" id="2753746"/>
    <lineage>
        <taxon>Bacteria</taxon>
        <taxon>Pseudomonadati</taxon>
        <taxon>Pseudomonadota</taxon>
        <taxon>Alphaproteobacteria</taxon>
        <taxon>Rhodobacterales</taxon>
        <taxon>Paracoccaceae</taxon>
        <taxon>Thermohalobaculum</taxon>
    </lineage>
</organism>
<dbReference type="SUPFAM" id="SSF53850">
    <property type="entry name" value="Periplasmic binding protein-like II"/>
    <property type="match status" value="1"/>
</dbReference>
<evidence type="ECO:0000256" key="2">
    <source>
        <dbReference type="ARBA" id="ARBA00005695"/>
    </source>
</evidence>
<accession>A0A8J7SC70</accession>
<dbReference type="InterPro" id="IPR000914">
    <property type="entry name" value="SBP_5_dom"/>
</dbReference>
<dbReference type="InterPro" id="IPR039424">
    <property type="entry name" value="SBP_5"/>
</dbReference>
<comment type="similarity">
    <text evidence="2">Belongs to the bacterial solute-binding protein 5 family.</text>
</comment>
<evidence type="ECO:0000313" key="4">
    <source>
        <dbReference type="EMBL" id="MBK0399302.1"/>
    </source>
</evidence>
<keyword evidence="5" id="KW-1185">Reference proteome</keyword>
<evidence type="ECO:0000313" key="5">
    <source>
        <dbReference type="Proteomes" id="UP000655420"/>
    </source>
</evidence>
<evidence type="ECO:0000259" key="3">
    <source>
        <dbReference type="Pfam" id="PF00496"/>
    </source>
</evidence>
<sequence>MAMMLATALVPFSAGATIETPDLVETVSEGKLPPVGARLPDEPKVVDLRAKGRKPGVHGGLVRMFVTRAKDVRYMAAWGYARLVGYNEDYELEPDILKAVEISPDGRSYTLVLRQGHRWSDGHPFTTEDLRYWWEDVALNEELSPSGPPVEMIVGGALPEVEVIDETRITYTWPAPNPRFLPALAQARPLYIYRPAHYVKQFHADFADPDALAKHVEGSKARNWAQLHNGMDDLYKFDNPELPVLQPWMNTSDRNNQRYVLQRNPYYHRVDTSGRQLPYIDTVELEVAAGGLIPAKATLGEADLQVRSLGFSDAPVLKKNEASGGYETHLWRSGTASEVAIYPNLTYADPVWRDVFRDLRFRRALSLAISRKAINKVLYFGLAKERALAALEESPFFDAEAAHAWADFDLDEANRLLDEMGLTERNAAGIRLLPDGRPMEIVIETAGERREETDALQIVGETWKQVGIRLLVKTLDRDILRNRAYAGLSMMVAWYGWNNGVPTPDAPPFELAPVDQANFTWPRWGQYYQTKGAAGEAPDMPAAIRLLELFELWSTVTTDAERGAAWREMLAIHADQVLAIGTVSRAPLPVVANNHLRNVPGEALYAWDPGAQLGIHRIDEFWYDAHEDGSLAQGTRQ</sequence>
<dbReference type="GO" id="GO:1904680">
    <property type="term" value="F:peptide transmembrane transporter activity"/>
    <property type="evidence" value="ECO:0007669"/>
    <property type="project" value="TreeGrafter"/>
</dbReference>
<dbReference type="Proteomes" id="UP000655420">
    <property type="component" value="Unassembled WGS sequence"/>
</dbReference>
<feature type="domain" description="Solute-binding protein family 5" evidence="3">
    <location>
        <begin position="91"/>
        <end position="507"/>
    </location>
</feature>
<dbReference type="Pfam" id="PF00496">
    <property type="entry name" value="SBP_bac_5"/>
    <property type="match status" value="1"/>
</dbReference>
<dbReference type="PANTHER" id="PTHR30290">
    <property type="entry name" value="PERIPLASMIC BINDING COMPONENT OF ABC TRANSPORTER"/>
    <property type="match status" value="1"/>
</dbReference>